<dbReference type="Proteomes" id="UP001190700">
    <property type="component" value="Unassembled WGS sequence"/>
</dbReference>
<dbReference type="EMBL" id="LGRX02033850">
    <property type="protein sequence ID" value="KAK3239676.1"/>
    <property type="molecule type" value="Genomic_DNA"/>
</dbReference>
<sequence length="78" mass="8569">MQDEADLDSLDSLHKEFHKGYQTNKVKQNFMKCYEKGVKVHSTPDDHRFIVDVEEKTGLMNRLEALGGGCAGKAGGGG</sequence>
<proteinExistence type="predicted"/>
<accession>A0AAE0ET56</accession>
<name>A0AAE0ET56_9CHLO</name>
<protein>
    <submittedName>
        <fullName evidence="1">Uncharacterized protein</fullName>
    </submittedName>
</protein>
<organism evidence="1 2">
    <name type="scientific">Cymbomonas tetramitiformis</name>
    <dbReference type="NCBI Taxonomy" id="36881"/>
    <lineage>
        <taxon>Eukaryota</taxon>
        <taxon>Viridiplantae</taxon>
        <taxon>Chlorophyta</taxon>
        <taxon>Pyramimonadophyceae</taxon>
        <taxon>Pyramimonadales</taxon>
        <taxon>Pyramimonadaceae</taxon>
        <taxon>Cymbomonas</taxon>
    </lineage>
</organism>
<dbReference type="AlphaFoldDB" id="A0AAE0ET56"/>
<evidence type="ECO:0000313" key="1">
    <source>
        <dbReference type="EMBL" id="KAK3239676.1"/>
    </source>
</evidence>
<gene>
    <name evidence="1" type="ORF">CYMTET_50422</name>
</gene>
<reference evidence="1 2" key="1">
    <citation type="journal article" date="2015" name="Genome Biol. Evol.">
        <title>Comparative Genomics of a Bacterivorous Green Alga Reveals Evolutionary Causalities and Consequences of Phago-Mixotrophic Mode of Nutrition.</title>
        <authorList>
            <person name="Burns J.A."/>
            <person name="Paasch A."/>
            <person name="Narechania A."/>
            <person name="Kim E."/>
        </authorList>
    </citation>
    <scope>NUCLEOTIDE SEQUENCE [LARGE SCALE GENOMIC DNA]</scope>
    <source>
        <strain evidence="1 2">PLY_AMNH</strain>
    </source>
</reference>
<keyword evidence="2" id="KW-1185">Reference proteome</keyword>
<comment type="caution">
    <text evidence="1">The sequence shown here is derived from an EMBL/GenBank/DDBJ whole genome shotgun (WGS) entry which is preliminary data.</text>
</comment>
<evidence type="ECO:0000313" key="2">
    <source>
        <dbReference type="Proteomes" id="UP001190700"/>
    </source>
</evidence>